<evidence type="ECO:0000313" key="6">
    <source>
        <dbReference type="Proteomes" id="UP000650628"/>
    </source>
</evidence>
<dbReference type="InterPro" id="IPR025241">
    <property type="entry name" value="DUF4190"/>
</dbReference>
<keyword evidence="2" id="KW-0472">Membrane</keyword>
<dbReference type="RefSeq" id="WP_203953252.1">
    <property type="nucleotide sequence ID" value="NZ_BOOO01000014.1"/>
</dbReference>
<dbReference type="EMBL" id="BOOO01000014">
    <property type="protein sequence ID" value="GII29230.1"/>
    <property type="molecule type" value="Genomic_DNA"/>
</dbReference>
<evidence type="ECO:0000259" key="3">
    <source>
        <dbReference type="Pfam" id="PF13828"/>
    </source>
</evidence>
<accession>A0A8J3TLE1</accession>
<sequence length="267" mass="27436">MSEPYSGGNEPAAPPPGSYGSPYPPPPGPQGPPPNPPQPGPYGSPYPPPQPGPYGSPYPPPYGYPPPPPRTNGFAITALVFGIIGGILFSIIFGIVALVQIGRRGGKGKGLAIAGLILSGLWIVLIALVFIVAALGSAQRDDTGTVTRGGSVSSTSLHEGDCVDGVVDGKVVTRLTALPCAQPHDAEVIVKITLPAHDWPGVQAAGEQASSACEERLSQVLADSPMIERLRAFALYPPSELSWNQGRAVTCLVVDGQAGKLTGSARP</sequence>
<keyword evidence="6" id="KW-1185">Reference proteome</keyword>
<dbReference type="InterPro" id="IPR026004">
    <property type="entry name" value="Septum_form"/>
</dbReference>
<feature type="transmembrane region" description="Helical" evidence="2">
    <location>
        <begin position="111"/>
        <end position="135"/>
    </location>
</feature>
<dbReference type="Pfam" id="PF13828">
    <property type="entry name" value="DUF4190"/>
    <property type="match status" value="1"/>
</dbReference>
<dbReference type="SUPFAM" id="SSF81995">
    <property type="entry name" value="beta-sandwich domain of Sec23/24"/>
    <property type="match status" value="1"/>
</dbReference>
<gene>
    <name evidence="5" type="ORF">Pmi06nite_26720</name>
</gene>
<protein>
    <recommendedName>
        <fullName evidence="7">DUF4190 domain-containing protein</fullName>
    </recommendedName>
</protein>
<feature type="domain" description="Septum formation-related" evidence="4">
    <location>
        <begin position="150"/>
        <end position="251"/>
    </location>
</feature>
<feature type="region of interest" description="Disordered" evidence="1">
    <location>
        <begin position="1"/>
        <end position="65"/>
    </location>
</feature>
<comment type="caution">
    <text evidence="5">The sequence shown here is derived from an EMBL/GenBank/DDBJ whole genome shotgun (WGS) entry which is preliminary data.</text>
</comment>
<dbReference type="Pfam" id="PF13845">
    <property type="entry name" value="Septum_form"/>
    <property type="match status" value="1"/>
</dbReference>
<dbReference type="AlphaFoldDB" id="A0A8J3TLE1"/>
<dbReference type="Proteomes" id="UP000650628">
    <property type="component" value="Unassembled WGS sequence"/>
</dbReference>
<name>A0A8J3TLE1_9ACTN</name>
<evidence type="ECO:0000313" key="5">
    <source>
        <dbReference type="EMBL" id="GII29230.1"/>
    </source>
</evidence>
<evidence type="ECO:0000256" key="1">
    <source>
        <dbReference type="SAM" id="MobiDB-lite"/>
    </source>
</evidence>
<feature type="domain" description="DUF4190" evidence="3">
    <location>
        <begin position="75"/>
        <end position="128"/>
    </location>
</feature>
<feature type="transmembrane region" description="Helical" evidence="2">
    <location>
        <begin position="74"/>
        <end position="99"/>
    </location>
</feature>
<keyword evidence="2" id="KW-0812">Transmembrane</keyword>
<keyword evidence="2" id="KW-1133">Transmembrane helix</keyword>
<evidence type="ECO:0000256" key="2">
    <source>
        <dbReference type="SAM" id="Phobius"/>
    </source>
</evidence>
<proteinExistence type="predicted"/>
<evidence type="ECO:0008006" key="7">
    <source>
        <dbReference type="Google" id="ProtNLM"/>
    </source>
</evidence>
<evidence type="ECO:0000259" key="4">
    <source>
        <dbReference type="Pfam" id="PF13845"/>
    </source>
</evidence>
<feature type="compositionally biased region" description="Pro residues" evidence="1">
    <location>
        <begin position="12"/>
        <end position="65"/>
    </location>
</feature>
<reference evidence="5 6" key="1">
    <citation type="submission" date="2021-01" db="EMBL/GenBank/DDBJ databases">
        <title>Whole genome shotgun sequence of Planotetraspora mira NBRC 15435.</title>
        <authorList>
            <person name="Komaki H."/>
            <person name="Tamura T."/>
        </authorList>
    </citation>
    <scope>NUCLEOTIDE SEQUENCE [LARGE SCALE GENOMIC DNA]</scope>
    <source>
        <strain evidence="5 6">NBRC 15435</strain>
    </source>
</reference>
<organism evidence="5 6">
    <name type="scientific">Planotetraspora mira</name>
    <dbReference type="NCBI Taxonomy" id="58121"/>
    <lineage>
        <taxon>Bacteria</taxon>
        <taxon>Bacillati</taxon>
        <taxon>Actinomycetota</taxon>
        <taxon>Actinomycetes</taxon>
        <taxon>Streptosporangiales</taxon>
        <taxon>Streptosporangiaceae</taxon>
        <taxon>Planotetraspora</taxon>
    </lineage>
</organism>